<organism evidence="2 3">
    <name type="scientific">Panagrolaimus superbus</name>
    <dbReference type="NCBI Taxonomy" id="310955"/>
    <lineage>
        <taxon>Eukaryota</taxon>
        <taxon>Metazoa</taxon>
        <taxon>Ecdysozoa</taxon>
        <taxon>Nematoda</taxon>
        <taxon>Chromadorea</taxon>
        <taxon>Rhabditida</taxon>
        <taxon>Tylenchina</taxon>
        <taxon>Panagrolaimomorpha</taxon>
        <taxon>Panagrolaimoidea</taxon>
        <taxon>Panagrolaimidae</taxon>
        <taxon>Panagrolaimus</taxon>
    </lineage>
</organism>
<evidence type="ECO:0000256" key="1">
    <source>
        <dbReference type="SAM" id="SignalP"/>
    </source>
</evidence>
<sequence length="115" mass="12932">MIAVYAPLLIACLITSSLTIDAFHHWYDCLAGACIGIINAFGAYRMTYSAIWDWRYNHIPLGRDGFNQSQIIPGYGTFGGFEKAVVTRKACWGIDNSKNNDVRVCDEIQTIEHRV</sequence>
<keyword evidence="2" id="KW-1185">Reference proteome</keyword>
<reference evidence="3" key="1">
    <citation type="submission" date="2022-11" db="UniProtKB">
        <authorList>
            <consortium name="WormBaseParasite"/>
        </authorList>
    </citation>
    <scope>IDENTIFICATION</scope>
</reference>
<feature type="signal peptide" evidence="1">
    <location>
        <begin position="1"/>
        <end position="19"/>
    </location>
</feature>
<protein>
    <submittedName>
        <fullName evidence="3">Phosphatidic acid phosphatase type 2/haloperoxidase domain-containing protein</fullName>
    </submittedName>
</protein>
<evidence type="ECO:0000313" key="2">
    <source>
        <dbReference type="Proteomes" id="UP000887577"/>
    </source>
</evidence>
<feature type="chain" id="PRO_5036895262" evidence="1">
    <location>
        <begin position="20"/>
        <end position="115"/>
    </location>
</feature>
<accession>A0A914YNK4</accession>
<dbReference type="WBParaSite" id="PSU_v2.g21187.t1">
    <property type="protein sequence ID" value="PSU_v2.g21187.t1"/>
    <property type="gene ID" value="PSU_v2.g21187"/>
</dbReference>
<name>A0A914YNK4_9BILA</name>
<keyword evidence="1" id="KW-0732">Signal</keyword>
<dbReference type="SUPFAM" id="SSF48317">
    <property type="entry name" value="Acid phosphatase/Vanadium-dependent haloperoxidase"/>
    <property type="match status" value="1"/>
</dbReference>
<proteinExistence type="predicted"/>
<evidence type="ECO:0000313" key="3">
    <source>
        <dbReference type="WBParaSite" id="PSU_v2.g21187.t1"/>
    </source>
</evidence>
<dbReference type="AlphaFoldDB" id="A0A914YNK4"/>
<dbReference type="Proteomes" id="UP000887577">
    <property type="component" value="Unplaced"/>
</dbReference>
<dbReference type="InterPro" id="IPR036938">
    <property type="entry name" value="PAP2/HPO_sf"/>
</dbReference>